<evidence type="ECO:0000256" key="4">
    <source>
        <dbReference type="ARBA" id="ARBA00022656"/>
    </source>
</evidence>
<organism evidence="10 11">
    <name type="scientific">Neptunicoccus cionae</name>
    <dbReference type="NCBI Taxonomy" id="2035344"/>
    <lineage>
        <taxon>Bacteria</taxon>
        <taxon>Pseudomonadati</taxon>
        <taxon>Pseudomonadota</taxon>
        <taxon>Alphaproteobacteria</taxon>
        <taxon>Rhodobacterales</taxon>
        <taxon>Paracoccaceae</taxon>
        <taxon>Neptunicoccus</taxon>
    </lineage>
</organism>
<proteinExistence type="predicted"/>
<dbReference type="AlphaFoldDB" id="A0A916VQ32"/>
<dbReference type="GO" id="GO:0005509">
    <property type="term" value="F:calcium ion binding"/>
    <property type="evidence" value="ECO:0007669"/>
    <property type="project" value="InterPro"/>
</dbReference>
<evidence type="ECO:0000256" key="6">
    <source>
        <dbReference type="ARBA" id="ARBA00023026"/>
    </source>
</evidence>
<keyword evidence="3" id="KW-0964">Secreted</keyword>
<dbReference type="PRINTS" id="PR00313">
    <property type="entry name" value="CABNDNGRPT"/>
</dbReference>
<dbReference type="PANTHER" id="PTHR38340:SF1">
    <property type="entry name" value="S-LAYER PROTEIN"/>
    <property type="match status" value="1"/>
</dbReference>
<dbReference type="Pfam" id="PF21959">
    <property type="entry name" value="DUF6923"/>
    <property type="match status" value="1"/>
</dbReference>
<evidence type="ECO:0000313" key="10">
    <source>
        <dbReference type="EMBL" id="GGA19230.1"/>
    </source>
</evidence>
<dbReference type="Proteomes" id="UP000628017">
    <property type="component" value="Unassembled WGS sequence"/>
</dbReference>
<keyword evidence="11" id="KW-1185">Reference proteome</keyword>
<evidence type="ECO:0000256" key="1">
    <source>
        <dbReference type="ARBA" id="ARBA00004370"/>
    </source>
</evidence>
<keyword evidence="7" id="KW-0472">Membrane</keyword>
<evidence type="ECO:0000256" key="5">
    <source>
        <dbReference type="ARBA" id="ARBA00022737"/>
    </source>
</evidence>
<dbReference type="InterPro" id="IPR054215">
    <property type="entry name" value="DUF6923"/>
</dbReference>
<accession>A0A916VQ32</accession>
<gene>
    <name evidence="10" type="ORF">GCM10011498_20070</name>
</gene>
<evidence type="ECO:0000256" key="8">
    <source>
        <dbReference type="SAM" id="MobiDB-lite"/>
    </source>
</evidence>
<dbReference type="InterPro" id="IPR011049">
    <property type="entry name" value="Serralysin-like_metalloprot_C"/>
</dbReference>
<evidence type="ECO:0000256" key="7">
    <source>
        <dbReference type="ARBA" id="ARBA00023136"/>
    </source>
</evidence>
<dbReference type="EMBL" id="BMKA01000002">
    <property type="protein sequence ID" value="GGA19230.1"/>
    <property type="molecule type" value="Genomic_DNA"/>
</dbReference>
<dbReference type="PANTHER" id="PTHR38340">
    <property type="entry name" value="S-LAYER PROTEIN"/>
    <property type="match status" value="1"/>
</dbReference>
<dbReference type="GO" id="GO:0016020">
    <property type="term" value="C:membrane"/>
    <property type="evidence" value="ECO:0007669"/>
    <property type="project" value="UniProtKB-SubCell"/>
</dbReference>
<feature type="domain" description="DUF6923" evidence="9">
    <location>
        <begin position="334"/>
        <end position="484"/>
    </location>
</feature>
<feature type="compositionally biased region" description="Basic and acidic residues" evidence="8">
    <location>
        <begin position="644"/>
        <end position="667"/>
    </location>
</feature>
<dbReference type="GO" id="GO:0090729">
    <property type="term" value="F:toxin activity"/>
    <property type="evidence" value="ECO:0007669"/>
    <property type="project" value="UniProtKB-KW"/>
</dbReference>
<protein>
    <recommendedName>
        <fullName evidence="9">DUF6923 domain-containing protein</fullName>
    </recommendedName>
</protein>
<dbReference type="Gene3D" id="2.150.10.10">
    <property type="entry name" value="Serralysin-like metalloprotease, C-terminal"/>
    <property type="match status" value="3"/>
</dbReference>
<dbReference type="PRINTS" id="PR01488">
    <property type="entry name" value="RTXTOXINA"/>
</dbReference>
<feature type="region of interest" description="Disordered" evidence="8">
    <location>
        <begin position="642"/>
        <end position="690"/>
    </location>
</feature>
<dbReference type="SUPFAM" id="SSF51120">
    <property type="entry name" value="beta-Roll"/>
    <property type="match status" value="3"/>
</dbReference>
<evidence type="ECO:0000256" key="2">
    <source>
        <dbReference type="ARBA" id="ARBA00004613"/>
    </source>
</evidence>
<dbReference type="Pfam" id="PF00353">
    <property type="entry name" value="HemolysinCabind"/>
    <property type="match status" value="5"/>
</dbReference>
<comment type="subcellular location">
    <subcellularLocation>
        <location evidence="1">Membrane</location>
    </subcellularLocation>
    <subcellularLocation>
        <location evidence="2">Secreted</location>
    </subcellularLocation>
</comment>
<dbReference type="SUPFAM" id="SSF63829">
    <property type="entry name" value="Calcium-dependent phosphotriesterase"/>
    <property type="match status" value="1"/>
</dbReference>
<keyword evidence="6" id="KW-0843">Virulence</keyword>
<dbReference type="GO" id="GO:0005576">
    <property type="term" value="C:extracellular region"/>
    <property type="evidence" value="ECO:0007669"/>
    <property type="project" value="UniProtKB-SubCell"/>
</dbReference>
<name>A0A916VQ32_9RHOB</name>
<dbReference type="InterPro" id="IPR003995">
    <property type="entry name" value="RTX_toxin_determinant-A"/>
</dbReference>
<keyword evidence="4" id="KW-0800">Toxin</keyword>
<comment type="caution">
    <text evidence="10">The sequence shown here is derived from an EMBL/GenBank/DDBJ whole genome shotgun (WGS) entry which is preliminary data.</text>
</comment>
<reference evidence="10" key="2">
    <citation type="submission" date="2020-09" db="EMBL/GenBank/DDBJ databases">
        <authorList>
            <person name="Sun Q."/>
            <person name="Zhou Y."/>
        </authorList>
    </citation>
    <scope>NUCLEOTIDE SEQUENCE</scope>
    <source>
        <strain evidence="10">CGMCC 1.15880</strain>
    </source>
</reference>
<dbReference type="InterPro" id="IPR001343">
    <property type="entry name" value="Hemolysn_Ca-bd"/>
</dbReference>
<sequence>MLGESRVWQGNPVDGVLISGTRKDEAFQGGNPVNTYSDGPTGTGAITEDTTGNKVFDLLADGWSYDGRTWIYTPQVSERTAFVWPPINDVIQAGGGNDVLQGKGGTDLLFGNAGQDQLNAGSGDDFVFGGLGRDHLKLGKGADFAEGGAGDDRVTGGAGDDLVYGDGSGRNLLAASMQDADATDLAAFAGWGNWDGSDDGSGARMSQTLDTENGVSYRISFDLAANLAEASGAGGVAVYWNNQRVGRFEADRGGYSTHTIDVVGEGKTGTLLFKDFAFSGSERPEINADTPVLHYDSAVRINGRLIDVSAFASGQQGMFHVLDGQLTRFEGSSATTLALGGGADFGVGALGYNSQDDLIYGVATSAGLDDRGKAVSTGDLVLFDAKGTVYGAGATGASGMAGDFDSYGNLWIFDANFSGITKIDVDNFNAFSDPVVQRYSLPAGLFSQDLKDVAYSPLENLWYGVVAPSKAGDNGQLIRIDLNDLAIGGYPVITSIKINRIVTFEGFHDGMPAGDVSTVFVDGDGELYFGLGASGRDAEGDTAEPGAIYQLYADWDGGAAFARFRGVTESAGYDDGAVDPNSVDLFALRDADAPFYLRNPQVQMQGGGDDILYGGAGQDEIYGGAGGDKALGGAGADTLFGGEGDDRLFGGRGQDRISGESGEDKIRGGSGDDQIFGGSDKDELDGSSGDDLMVGGAGADKLFGGAGADRIEGGAGNDNLWGGGYTGDSDRDVFVFSAGSGRDYIHDFDVSIDQIDLSTFWIDWSEVREHLIDEGWATVIDLYAFAGGSSGERIILPDVARASLNAENFVL</sequence>
<dbReference type="RefSeq" id="WP_188674142.1">
    <property type="nucleotide sequence ID" value="NZ_BMKA01000002.1"/>
</dbReference>
<evidence type="ECO:0000313" key="11">
    <source>
        <dbReference type="Proteomes" id="UP000628017"/>
    </source>
</evidence>
<reference evidence="10" key="1">
    <citation type="journal article" date="2014" name="Int. J. Syst. Evol. Microbiol.">
        <title>Complete genome sequence of Corynebacterium casei LMG S-19264T (=DSM 44701T), isolated from a smear-ripened cheese.</title>
        <authorList>
            <consortium name="US DOE Joint Genome Institute (JGI-PGF)"/>
            <person name="Walter F."/>
            <person name="Albersmeier A."/>
            <person name="Kalinowski J."/>
            <person name="Ruckert C."/>
        </authorList>
    </citation>
    <scope>NUCLEOTIDE SEQUENCE</scope>
    <source>
        <strain evidence="10">CGMCC 1.15880</strain>
    </source>
</reference>
<evidence type="ECO:0000256" key="3">
    <source>
        <dbReference type="ARBA" id="ARBA00022525"/>
    </source>
</evidence>
<dbReference type="PROSITE" id="PS00330">
    <property type="entry name" value="HEMOLYSIN_CALCIUM"/>
    <property type="match status" value="3"/>
</dbReference>
<dbReference type="InterPro" id="IPR050557">
    <property type="entry name" value="RTX_toxin/Mannuronan_C5-epim"/>
</dbReference>
<evidence type="ECO:0000259" key="9">
    <source>
        <dbReference type="Pfam" id="PF21959"/>
    </source>
</evidence>
<keyword evidence="5" id="KW-0677">Repeat</keyword>
<dbReference type="InterPro" id="IPR018511">
    <property type="entry name" value="Hemolysin-typ_Ca-bd_CS"/>
</dbReference>